<dbReference type="AlphaFoldDB" id="A0A0C2TMV6"/>
<evidence type="ECO:0000313" key="4">
    <source>
        <dbReference type="Proteomes" id="UP000054549"/>
    </source>
</evidence>
<evidence type="ECO:0000256" key="1">
    <source>
        <dbReference type="SAM" id="MobiDB-lite"/>
    </source>
</evidence>
<accession>A0A0C2TMV6</accession>
<reference evidence="3 4" key="1">
    <citation type="submission" date="2014-04" db="EMBL/GenBank/DDBJ databases">
        <title>Evolutionary Origins and Diversification of the Mycorrhizal Mutualists.</title>
        <authorList>
            <consortium name="DOE Joint Genome Institute"/>
            <consortium name="Mycorrhizal Genomics Consortium"/>
            <person name="Kohler A."/>
            <person name="Kuo A."/>
            <person name="Nagy L.G."/>
            <person name="Floudas D."/>
            <person name="Copeland A."/>
            <person name="Barry K.W."/>
            <person name="Cichocki N."/>
            <person name="Veneault-Fourrey C."/>
            <person name="LaButti K."/>
            <person name="Lindquist E.A."/>
            <person name="Lipzen A."/>
            <person name="Lundell T."/>
            <person name="Morin E."/>
            <person name="Murat C."/>
            <person name="Riley R."/>
            <person name="Ohm R."/>
            <person name="Sun H."/>
            <person name="Tunlid A."/>
            <person name="Henrissat B."/>
            <person name="Grigoriev I.V."/>
            <person name="Hibbett D.S."/>
            <person name="Martin F."/>
        </authorList>
    </citation>
    <scope>NUCLEOTIDE SEQUENCE [LARGE SCALE GENOMIC DNA]</scope>
    <source>
        <strain evidence="3 4">Koide BX008</strain>
    </source>
</reference>
<feature type="region of interest" description="Disordered" evidence="1">
    <location>
        <begin position="61"/>
        <end position="96"/>
    </location>
</feature>
<feature type="signal peptide" evidence="2">
    <location>
        <begin position="1"/>
        <end position="20"/>
    </location>
</feature>
<feature type="chain" id="PRO_5002172208" evidence="2">
    <location>
        <begin position="21"/>
        <end position="163"/>
    </location>
</feature>
<protein>
    <submittedName>
        <fullName evidence="3">Uncharacterized protein</fullName>
    </submittedName>
</protein>
<feature type="region of interest" description="Disordered" evidence="1">
    <location>
        <begin position="109"/>
        <end position="149"/>
    </location>
</feature>
<name>A0A0C2TMV6_AMAMK</name>
<dbReference type="Proteomes" id="UP000054549">
    <property type="component" value="Unassembled WGS sequence"/>
</dbReference>
<proteinExistence type="predicted"/>
<evidence type="ECO:0000313" key="3">
    <source>
        <dbReference type="EMBL" id="KIL68494.1"/>
    </source>
</evidence>
<gene>
    <name evidence="3" type="ORF">M378DRAFT_8561</name>
</gene>
<dbReference type="HOGENOM" id="CLU_139255_0_0_1"/>
<feature type="compositionally biased region" description="Polar residues" evidence="1">
    <location>
        <begin position="113"/>
        <end position="122"/>
    </location>
</feature>
<dbReference type="InParanoid" id="A0A0C2TMV6"/>
<keyword evidence="4" id="KW-1185">Reference proteome</keyword>
<feature type="compositionally biased region" description="Low complexity" evidence="1">
    <location>
        <begin position="71"/>
        <end position="96"/>
    </location>
</feature>
<keyword evidence="2" id="KW-0732">Signal</keyword>
<dbReference type="EMBL" id="KN818228">
    <property type="protein sequence ID" value="KIL68494.1"/>
    <property type="molecule type" value="Genomic_DNA"/>
</dbReference>
<evidence type="ECO:0000256" key="2">
    <source>
        <dbReference type="SAM" id="SignalP"/>
    </source>
</evidence>
<sequence length="163" mass="17738">MRLSTLFASTAFVLAGLSTALPVDRENMLAARYAADFLADVKARAYDEELELYARGCVSSKTCGGGDTESRTSLLRSTSSESSSSPSSSGPSISNSPFSSFTRLLASMEPDHSGSTLSNPGSRTGYGHSGTTPTSHFPSRRRRSLYEPFETNRRRDQLWTSYR</sequence>
<organism evidence="3 4">
    <name type="scientific">Amanita muscaria (strain Koide BX008)</name>
    <dbReference type="NCBI Taxonomy" id="946122"/>
    <lineage>
        <taxon>Eukaryota</taxon>
        <taxon>Fungi</taxon>
        <taxon>Dikarya</taxon>
        <taxon>Basidiomycota</taxon>
        <taxon>Agaricomycotina</taxon>
        <taxon>Agaricomycetes</taxon>
        <taxon>Agaricomycetidae</taxon>
        <taxon>Agaricales</taxon>
        <taxon>Pluteineae</taxon>
        <taxon>Amanitaceae</taxon>
        <taxon>Amanita</taxon>
    </lineage>
</organism>